<evidence type="ECO:0000256" key="3">
    <source>
        <dbReference type="SAM" id="MobiDB-lite"/>
    </source>
</evidence>
<dbReference type="InterPro" id="IPR050845">
    <property type="entry name" value="Cu-binding_ET"/>
</dbReference>
<evidence type="ECO:0000256" key="2">
    <source>
        <dbReference type="ARBA" id="ARBA00023008"/>
    </source>
</evidence>
<evidence type="ECO:0000256" key="4">
    <source>
        <dbReference type="SAM" id="Phobius"/>
    </source>
</evidence>
<dbReference type="InterPro" id="IPR033138">
    <property type="entry name" value="Cu_oxidase_CS"/>
</dbReference>
<dbReference type="InterPro" id="IPR008972">
    <property type="entry name" value="Cupredoxin"/>
</dbReference>
<keyword evidence="4" id="KW-0472">Membrane</keyword>
<dbReference type="PROSITE" id="PS00079">
    <property type="entry name" value="MULTICOPPER_OXIDASE1"/>
    <property type="match status" value="1"/>
</dbReference>
<reference evidence="6" key="1">
    <citation type="journal article" date="2020" name="mSystems">
        <title>Genome- and Community-Level Interaction Insights into Carbon Utilization and Element Cycling Functions of Hydrothermarchaeota in Hydrothermal Sediment.</title>
        <authorList>
            <person name="Zhou Z."/>
            <person name="Liu Y."/>
            <person name="Xu W."/>
            <person name="Pan J."/>
            <person name="Luo Z.H."/>
            <person name="Li M."/>
        </authorList>
    </citation>
    <scope>NUCLEOTIDE SEQUENCE [LARGE SCALE GENOMIC DNA]</scope>
    <source>
        <strain evidence="6">SpSt-210</strain>
    </source>
</reference>
<accession>A0A831THC4</accession>
<dbReference type="InterPro" id="IPR028096">
    <property type="entry name" value="EfeO_Cupredoxin"/>
</dbReference>
<comment type="caution">
    <text evidence="6">The sequence shown here is derived from an EMBL/GenBank/DDBJ whole genome shotgun (WGS) entry which is preliminary data.</text>
</comment>
<proteinExistence type="predicted"/>
<name>A0A831THC4_9BACT</name>
<dbReference type="PANTHER" id="PTHR38439:SF3">
    <property type="entry name" value="COPPER-RESISTANT CUPROPROTEIN COPI"/>
    <property type="match status" value="1"/>
</dbReference>
<dbReference type="SUPFAM" id="SSF49503">
    <property type="entry name" value="Cupredoxins"/>
    <property type="match status" value="1"/>
</dbReference>
<dbReference type="Gene3D" id="2.60.40.420">
    <property type="entry name" value="Cupredoxins - blue copper proteins"/>
    <property type="match status" value="1"/>
</dbReference>
<dbReference type="AlphaFoldDB" id="A0A831THC4"/>
<dbReference type="GO" id="GO:0046872">
    <property type="term" value="F:metal ion binding"/>
    <property type="evidence" value="ECO:0007669"/>
    <property type="project" value="UniProtKB-KW"/>
</dbReference>
<keyword evidence="4" id="KW-0812">Transmembrane</keyword>
<feature type="transmembrane region" description="Helical" evidence="4">
    <location>
        <begin position="207"/>
        <end position="226"/>
    </location>
</feature>
<feature type="region of interest" description="Disordered" evidence="3">
    <location>
        <begin position="135"/>
        <end position="189"/>
    </location>
</feature>
<dbReference type="PROSITE" id="PS51318">
    <property type="entry name" value="TAT"/>
    <property type="match status" value="1"/>
</dbReference>
<protein>
    <recommendedName>
        <fullName evidence="5">EfeO-type cupredoxin-like domain-containing protein</fullName>
    </recommendedName>
</protein>
<sequence>MRRRVTRRRALAVIAALLGLLAGLLVLPPLAAGQEQRIEVELTEFSITPNSITVTAGEPVTFVVSNTGGAPHNLEFELEAQGLEQLLFDTNLQPGETREATVTFDTPGEWVMYCPVGNHRAQGMEGRLIVQAAGTPTPTTAPAATPTPAVTPTPAATPTAAATPAPAMTPTPAATPTAAPARTPTATPMPQVAPPTGGGTGSGPAELIIAGLLALGLVGVLAGLAARRRVA</sequence>
<keyword evidence="2" id="KW-0186">Copper</keyword>
<evidence type="ECO:0000313" key="6">
    <source>
        <dbReference type="EMBL" id="HEG91083.1"/>
    </source>
</evidence>
<evidence type="ECO:0000259" key="5">
    <source>
        <dbReference type="Pfam" id="PF13473"/>
    </source>
</evidence>
<keyword evidence="4" id="KW-1133">Transmembrane helix</keyword>
<keyword evidence="1" id="KW-0479">Metal-binding</keyword>
<organism evidence="6">
    <name type="scientific">Thermorudis peleae</name>
    <dbReference type="NCBI Taxonomy" id="1382356"/>
    <lineage>
        <taxon>Bacteria</taxon>
        <taxon>Pseudomonadati</taxon>
        <taxon>Thermomicrobiota</taxon>
        <taxon>Thermomicrobia</taxon>
        <taxon>Thermomicrobia incertae sedis</taxon>
        <taxon>Thermorudis</taxon>
    </lineage>
</organism>
<feature type="compositionally biased region" description="Low complexity" evidence="3">
    <location>
        <begin position="135"/>
        <end position="188"/>
    </location>
</feature>
<gene>
    <name evidence="6" type="ORF">ENP34_06540</name>
</gene>
<dbReference type="Pfam" id="PF13473">
    <property type="entry name" value="Cupredoxin_1"/>
    <property type="match status" value="1"/>
</dbReference>
<evidence type="ECO:0000256" key="1">
    <source>
        <dbReference type="ARBA" id="ARBA00022723"/>
    </source>
</evidence>
<dbReference type="EMBL" id="DSIY01000160">
    <property type="protein sequence ID" value="HEG91083.1"/>
    <property type="molecule type" value="Genomic_DNA"/>
</dbReference>
<dbReference type="InterPro" id="IPR006311">
    <property type="entry name" value="TAT_signal"/>
</dbReference>
<dbReference type="PANTHER" id="PTHR38439">
    <property type="entry name" value="AURACYANIN-B"/>
    <property type="match status" value="1"/>
</dbReference>
<feature type="domain" description="EfeO-type cupredoxin-like" evidence="5">
    <location>
        <begin position="22"/>
        <end position="123"/>
    </location>
</feature>